<evidence type="ECO:0000313" key="2">
    <source>
        <dbReference type="EMBL" id="KFI86549.1"/>
    </source>
</evidence>
<proteinExistence type="predicted"/>
<protein>
    <recommendedName>
        <fullName evidence="1">Polysaccharide pyruvyl transferase domain-containing protein</fullName>
    </recommendedName>
</protein>
<dbReference type="Pfam" id="PF04230">
    <property type="entry name" value="PS_pyruv_trans"/>
    <property type="match status" value="1"/>
</dbReference>
<comment type="caution">
    <text evidence="2">The sequence shown here is derived from an EMBL/GenBank/DDBJ whole genome shotgun (WGS) entry which is preliminary data.</text>
</comment>
<dbReference type="AlphaFoldDB" id="A0A087CTE9"/>
<feature type="domain" description="Polysaccharide pyruvyl transferase" evidence="1">
    <location>
        <begin position="15"/>
        <end position="325"/>
    </location>
</feature>
<name>A0A087CTE9_9BIFI</name>
<dbReference type="EMBL" id="JGZM01000006">
    <property type="protein sequence ID" value="KFI86549.1"/>
    <property type="molecule type" value="Genomic_DNA"/>
</dbReference>
<evidence type="ECO:0000259" key="1">
    <source>
        <dbReference type="Pfam" id="PF04230"/>
    </source>
</evidence>
<dbReference type="RefSeq" id="WP_081885319.1">
    <property type="nucleotide sequence ID" value="NZ_JDTM01000026.1"/>
</dbReference>
<dbReference type="InterPro" id="IPR007345">
    <property type="entry name" value="Polysacch_pyruvyl_Trfase"/>
</dbReference>
<organism evidence="2 3">
    <name type="scientific">Bifidobacterium pullorum subsp. saeculare DSM 6531 = LMG 14934</name>
    <dbReference type="NCBI Taxonomy" id="1437611"/>
    <lineage>
        <taxon>Bacteria</taxon>
        <taxon>Bacillati</taxon>
        <taxon>Actinomycetota</taxon>
        <taxon>Actinomycetes</taxon>
        <taxon>Bifidobacteriales</taxon>
        <taxon>Bifidobacteriaceae</taxon>
        <taxon>Bifidobacterium</taxon>
    </lineage>
</organism>
<sequence length="389" mass="44804">MKKAGIISVYYQNSNYGGQLQSFALPYALRRLGIDAEQICFNRHTYEMQARIARLFSGSFPQKIKALSSIVFHTFEPAIYHVKDLSVQNSLQTRINVFKQFEKQIPHSKSIVDKDTIGSIVDKYDIFICGSDVIWNAGIEPYISALGFVPESKHKIAYAPSLGTSDLPLGWYERYKKYINRLDAISVREESIAECLQSYMPDTKVYCVADPTLLLSDDEWGQFCKPQDMQEDKYILCYLLGDSIEQRRRAIELSRTLDLKLLTFPYITNNHFRKCDYNFGDIQNFSADSFDFISLIKNADLVVTDSFHAVVFSSIFHIPFIALDRTNGNQTKMGGRVRNFLELTELKHQLGTLKDDSWTYILDKIDYSKLDLKLSSIRNMSFNYLKESI</sequence>
<gene>
    <name evidence="2" type="ORF">BSAE_1662</name>
</gene>
<dbReference type="Proteomes" id="UP000029040">
    <property type="component" value="Unassembled WGS sequence"/>
</dbReference>
<accession>A0A087CTE9</accession>
<reference evidence="2 3" key="1">
    <citation type="submission" date="2014-03" db="EMBL/GenBank/DDBJ databases">
        <title>Genomics of Bifidobacteria.</title>
        <authorList>
            <person name="Ventura M."/>
            <person name="Milani C."/>
            <person name="Lugli G.A."/>
        </authorList>
    </citation>
    <scope>NUCLEOTIDE SEQUENCE [LARGE SCALE GENOMIC DNA]</scope>
    <source>
        <strain evidence="2 3">LMG 14934</strain>
    </source>
</reference>
<evidence type="ECO:0000313" key="3">
    <source>
        <dbReference type="Proteomes" id="UP000029040"/>
    </source>
</evidence>